<sequence>MFEPLRSDFGRMTNKPVFIGTLIQVIHFEIGEYGVNSKIGDDRILGEGDDGDDTGDITHAEQDYEKDEYVDDHSSSKLDSQEDGDLKPRQTAEYSDEEEKRFIEEYHESEDSEDPGDESSHDPEEFLVNGPFLFLIYSSKRDFVFYSAAVTEPNAA</sequence>
<proteinExistence type="predicted"/>
<keyword evidence="3" id="KW-1185">Reference proteome</keyword>
<evidence type="ECO:0008006" key="4">
    <source>
        <dbReference type="Google" id="ProtNLM"/>
    </source>
</evidence>
<gene>
    <name evidence="2" type="ORF">RF11_03589</name>
</gene>
<evidence type="ECO:0000313" key="3">
    <source>
        <dbReference type="Proteomes" id="UP000031668"/>
    </source>
</evidence>
<organism evidence="2 3">
    <name type="scientific">Thelohanellus kitauei</name>
    <name type="common">Myxosporean</name>
    <dbReference type="NCBI Taxonomy" id="669202"/>
    <lineage>
        <taxon>Eukaryota</taxon>
        <taxon>Metazoa</taxon>
        <taxon>Cnidaria</taxon>
        <taxon>Myxozoa</taxon>
        <taxon>Myxosporea</taxon>
        <taxon>Bivalvulida</taxon>
        <taxon>Platysporina</taxon>
        <taxon>Myxobolidae</taxon>
        <taxon>Thelohanellus</taxon>
    </lineage>
</organism>
<name>A0A0C2MZ49_THEKT</name>
<feature type="compositionally biased region" description="Acidic residues" evidence="1">
    <location>
        <begin position="107"/>
        <end position="117"/>
    </location>
</feature>
<dbReference type="Proteomes" id="UP000031668">
    <property type="component" value="Unassembled WGS sequence"/>
</dbReference>
<accession>A0A0C2MZ49</accession>
<feature type="region of interest" description="Disordered" evidence="1">
    <location>
        <begin position="41"/>
        <end position="125"/>
    </location>
</feature>
<evidence type="ECO:0000313" key="2">
    <source>
        <dbReference type="EMBL" id="KII66922.1"/>
    </source>
</evidence>
<evidence type="ECO:0000256" key="1">
    <source>
        <dbReference type="SAM" id="MobiDB-lite"/>
    </source>
</evidence>
<feature type="compositionally biased region" description="Basic and acidic residues" evidence="1">
    <location>
        <begin position="71"/>
        <end position="90"/>
    </location>
</feature>
<dbReference type="SUPFAM" id="SSF56574">
    <property type="entry name" value="Serpins"/>
    <property type="match status" value="1"/>
</dbReference>
<protein>
    <recommendedName>
        <fullName evidence="4">Serpin domain-containing protein</fullName>
    </recommendedName>
</protein>
<dbReference type="InterPro" id="IPR036186">
    <property type="entry name" value="Serpin_sf"/>
</dbReference>
<reference evidence="2 3" key="1">
    <citation type="journal article" date="2014" name="Genome Biol. Evol.">
        <title>The genome of the myxosporean Thelohanellus kitauei shows adaptations to nutrient acquisition within its fish host.</title>
        <authorList>
            <person name="Yang Y."/>
            <person name="Xiong J."/>
            <person name="Zhou Z."/>
            <person name="Huo F."/>
            <person name="Miao W."/>
            <person name="Ran C."/>
            <person name="Liu Y."/>
            <person name="Zhang J."/>
            <person name="Feng J."/>
            <person name="Wang M."/>
            <person name="Wang M."/>
            <person name="Wang L."/>
            <person name="Yao B."/>
        </authorList>
    </citation>
    <scope>NUCLEOTIDE SEQUENCE [LARGE SCALE GENOMIC DNA]</scope>
    <source>
        <strain evidence="2">Wuqing</strain>
    </source>
</reference>
<dbReference type="AlphaFoldDB" id="A0A0C2MZ49"/>
<comment type="caution">
    <text evidence="2">The sequence shown here is derived from an EMBL/GenBank/DDBJ whole genome shotgun (WGS) entry which is preliminary data.</text>
</comment>
<dbReference type="EMBL" id="JWZT01003375">
    <property type="protein sequence ID" value="KII66922.1"/>
    <property type="molecule type" value="Genomic_DNA"/>
</dbReference>